<evidence type="ECO:0000256" key="1">
    <source>
        <dbReference type="SAM" id="SignalP"/>
    </source>
</evidence>
<proteinExistence type="predicted"/>
<evidence type="ECO:0000313" key="3">
    <source>
        <dbReference type="Proteomes" id="UP000789901"/>
    </source>
</evidence>
<gene>
    <name evidence="2" type="ORF">GMARGA_LOCUS13813</name>
</gene>
<dbReference type="Proteomes" id="UP000789901">
    <property type="component" value="Unassembled WGS sequence"/>
</dbReference>
<accession>A0ABN7V485</accession>
<organism evidence="2 3">
    <name type="scientific">Gigaspora margarita</name>
    <dbReference type="NCBI Taxonomy" id="4874"/>
    <lineage>
        <taxon>Eukaryota</taxon>
        <taxon>Fungi</taxon>
        <taxon>Fungi incertae sedis</taxon>
        <taxon>Mucoromycota</taxon>
        <taxon>Glomeromycotina</taxon>
        <taxon>Glomeromycetes</taxon>
        <taxon>Diversisporales</taxon>
        <taxon>Gigasporaceae</taxon>
        <taxon>Gigaspora</taxon>
    </lineage>
</organism>
<dbReference type="PANTHER" id="PTHR37049">
    <property type="entry name" value="PEPTIDASE S41 FAMILY PROTEIN"/>
    <property type="match status" value="1"/>
</dbReference>
<dbReference type="SUPFAM" id="SSF52096">
    <property type="entry name" value="ClpP/crotonase"/>
    <property type="match status" value="1"/>
</dbReference>
<protein>
    <submittedName>
        <fullName evidence="2">37319_t:CDS:1</fullName>
    </submittedName>
</protein>
<name>A0ABN7V485_GIGMA</name>
<keyword evidence="3" id="KW-1185">Reference proteome</keyword>
<feature type="signal peptide" evidence="1">
    <location>
        <begin position="1"/>
        <end position="17"/>
    </location>
</feature>
<dbReference type="Gene3D" id="3.90.226.10">
    <property type="entry name" value="2-enoyl-CoA Hydratase, Chain A, domain 1"/>
    <property type="match status" value="1"/>
</dbReference>
<dbReference type="InterPro" id="IPR052766">
    <property type="entry name" value="S41A_metabolite_peptidase"/>
</dbReference>
<comment type="caution">
    <text evidence="2">The sequence shown here is derived from an EMBL/GenBank/DDBJ whole genome shotgun (WGS) entry which is preliminary data.</text>
</comment>
<sequence>MKFYGVFFIFLFVNVQSYIIPQEAPANSGCARIHHEFITKQRTNFSYIDAKDCYESFPFDKDVASKAIDTLTDLIGGFYSFLDKAKEPPQPGFDFKPIDLIAELNVFRKKSFKTLYDFTNGVKHLFNELKDGHADFNSNCFITFAFYTNMTFYSVINNGKQKIKVFDDTIDQSNIDCEVTHIDGQQAFQVISEYAKNSIYASRDLGVRFNMALDLSYKEISFAIRYEIPEKPDITYTLECNNAKKFDVKRNWVAFSNREFLNNFNDSKTYFDNICNPIQQPISSNLNFREITNIFNNANGLLIERDQSVTTIGIVDDSVGFFKVEDFGVVKILTEAPAVLNDATFENIIQGFKGLANTGVKKVVLDLSDNGGGYPTLILFFNILLFPNTYPSFDFDIRISEQMKLAITEQFKLATLDNIFDMSNYVNAKTHANFTSVDDIFGNNVYTRGGGVKENYSNKIAASDSDLNEISQLIQSLTTPLPWKPEDYIILTNGYCGSACAFIAQHAVEFNNVTTVAVGGIASNPSLSYSSFPGGEMVYSNQIFDSLGKLGLLNNTLMPKPFPLTGTNVTFTINEVYGKINPDEILEFAFRPANFRLFYDEQNIRNISILWSQAAALIGSK</sequence>
<feature type="chain" id="PRO_5046141759" evidence="1">
    <location>
        <begin position="18"/>
        <end position="621"/>
    </location>
</feature>
<dbReference type="EMBL" id="CAJVQB010008915">
    <property type="protein sequence ID" value="CAG8724523.1"/>
    <property type="molecule type" value="Genomic_DNA"/>
</dbReference>
<dbReference type="InterPro" id="IPR029045">
    <property type="entry name" value="ClpP/crotonase-like_dom_sf"/>
</dbReference>
<keyword evidence="1" id="KW-0732">Signal</keyword>
<dbReference type="PANTHER" id="PTHR37049:SF4">
    <property type="entry name" value="RHODANESE DOMAIN-CONTAINING PROTEIN"/>
    <property type="match status" value="1"/>
</dbReference>
<reference evidence="2 3" key="1">
    <citation type="submission" date="2021-06" db="EMBL/GenBank/DDBJ databases">
        <authorList>
            <person name="Kallberg Y."/>
            <person name="Tangrot J."/>
            <person name="Rosling A."/>
        </authorList>
    </citation>
    <scope>NUCLEOTIDE SEQUENCE [LARGE SCALE GENOMIC DNA]</scope>
    <source>
        <strain evidence="2 3">120-4 pot B 10/14</strain>
    </source>
</reference>
<evidence type="ECO:0000313" key="2">
    <source>
        <dbReference type="EMBL" id="CAG8724523.1"/>
    </source>
</evidence>